<keyword evidence="2" id="KW-0813">Transport</keyword>
<feature type="transmembrane region" description="Helical" evidence="8">
    <location>
        <begin position="56"/>
        <end position="75"/>
    </location>
</feature>
<sequence length="594" mass="61433">MTTTAARSSGPLLLTQKRIWIIFSALIAGMLLSSLDQTIVSTAMPTIVGELGGVEHQTWITTAYLLATTIVMPIYGKFGDVLGRRNLFLFAIALFTLASVGAAFATDFWMFVLFRAIQGLGGGGLMILSQAIIADIVPANERGKYMGPLGGIFGLSAVAGPLLGGFFVDHMTWQWAFYINIPIGIAAFLIAFFTLTLPSKKAQKRIDLPGVVLLSIATACLIFFTDFGGDADRGWTDPLTLAFGAGLLAAAFAFVMAERRAEDPIIPLSLFKNPIFVNSTAIGFTLGMGMFAALAFVPTFLQMSTGTSAAASGLLMLPMMVGMMGTSIWSGLAITKTGRYKKYPISGAVLVLAALLWMTMLTAQTPVWVICTQLFVFGAGLGLIMQVVVLVVQNSVPVDQIGTATSSNNYFREVGASLGVAIFGAMFTTRLSENLMGVFEGAGFDAAAAGEATATLQPAAMAALPEPIRDGIVNAYAESLAPVFWYLVPFLALALILAFFLKEIPLSDVAGMVARGEAVGGAEADRLEAERLAAASGTGAESGAGAGGAGAGGAGAAGAAGAGAASGTGSSPATPPAPDTEPADSPSEQAPHQR</sequence>
<keyword evidence="3" id="KW-1003">Cell membrane</keyword>
<feature type="transmembrane region" description="Helical" evidence="8">
    <location>
        <begin position="175"/>
        <end position="196"/>
    </location>
</feature>
<dbReference type="PROSITE" id="PS50850">
    <property type="entry name" value="MFS"/>
    <property type="match status" value="1"/>
</dbReference>
<keyword evidence="11" id="KW-1185">Reference proteome</keyword>
<evidence type="ECO:0000259" key="9">
    <source>
        <dbReference type="PROSITE" id="PS50850"/>
    </source>
</evidence>
<dbReference type="PANTHER" id="PTHR23501:SF197">
    <property type="entry name" value="COMD"/>
    <property type="match status" value="1"/>
</dbReference>
<dbReference type="InterPro" id="IPR011701">
    <property type="entry name" value="MFS"/>
</dbReference>
<dbReference type="EMBL" id="CP106856">
    <property type="protein sequence ID" value="UYB36987.1"/>
    <property type="molecule type" value="Genomic_DNA"/>
</dbReference>
<feature type="transmembrane region" description="Helical" evidence="8">
    <location>
        <begin position="483"/>
        <end position="501"/>
    </location>
</feature>
<dbReference type="InterPro" id="IPR004638">
    <property type="entry name" value="EmrB-like"/>
</dbReference>
<dbReference type="CDD" id="cd17502">
    <property type="entry name" value="MFS_Azr1_MDR_like"/>
    <property type="match status" value="1"/>
</dbReference>
<evidence type="ECO:0000313" key="10">
    <source>
        <dbReference type="EMBL" id="UYB36987.1"/>
    </source>
</evidence>
<evidence type="ECO:0000256" key="1">
    <source>
        <dbReference type="ARBA" id="ARBA00004651"/>
    </source>
</evidence>
<organism evidence="10 11">
    <name type="scientific">Arthrobacter koreensis</name>
    <dbReference type="NCBI Taxonomy" id="199136"/>
    <lineage>
        <taxon>Bacteria</taxon>
        <taxon>Bacillati</taxon>
        <taxon>Actinomycetota</taxon>
        <taxon>Actinomycetes</taxon>
        <taxon>Micrococcales</taxon>
        <taxon>Micrococcaceae</taxon>
        <taxon>Arthrobacter</taxon>
    </lineage>
</organism>
<evidence type="ECO:0000256" key="6">
    <source>
        <dbReference type="ARBA" id="ARBA00023136"/>
    </source>
</evidence>
<evidence type="ECO:0000256" key="2">
    <source>
        <dbReference type="ARBA" id="ARBA00022448"/>
    </source>
</evidence>
<evidence type="ECO:0000256" key="4">
    <source>
        <dbReference type="ARBA" id="ARBA00022692"/>
    </source>
</evidence>
<feature type="transmembrane region" description="Helical" evidence="8">
    <location>
        <begin position="112"/>
        <end position="133"/>
    </location>
</feature>
<accession>A0ABY6FUU4</accession>
<evidence type="ECO:0000256" key="7">
    <source>
        <dbReference type="SAM" id="MobiDB-lite"/>
    </source>
</evidence>
<dbReference type="PANTHER" id="PTHR23501">
    <property type="entry name" value="MAJOR FACILITATOR SUPERFAMILY"/>
    <property type="match status" value="1"/>
</dbReference>
<feature type="transmembrane region" description="Helical" evidence="8">
    <location>
        <begin position="145"/>
        <end position="163"/>
    </location>
</feature>
<dbReference type="InterPro" id="IPR020846">
    <property type="entry name" value="MFS_dom"/>
</dbReference>
<proteinExistence type="predicted"/>
<feature type="transmembrane region" description="Helical" evidence="8">
    <location>
        <begin position="413"/>
        <end position="431"/>
    </location>
</feature>
<feature type="transmembrane region" description="Helical" evidence="8">
    <location>
        <begin position="208"/>
        <end position="227"/>
    </location>
</feature>
<keyword evidence="4 8" id="KW-0812">Transmembrane</keyword>
<dbReference type="SUPFAM" id="SSF103473">
    <property type="entry name" value="MFS general substrate transporter"/>
    <property type="match status" value="1"/>
</dbReference>
<dbReference type="InterPro" id="IPR036259">
    <property type="entry name" value="MFS_trans_sf"/>
</dbReference>
<reference evidence="10" key="1">
    <citation type="submission" date="2022-09" db="EMBL/GenBank/DDBJ databases">
        <authorList>
            <person name="Li D."/>
            <person name="Cheng J."/>
            <person name="Li Y."/>
        </authorList>
    </citation>
    <scope>NUCLEOTIDE SEQUENCE</scope>
    <source>
        <strain evidence="10">DL</strain>
    </source>
</reference>
<feature type="transmembrane region" description="Helical" evidence="8">
    <location>
        <begin position="309"/>
        <end position="331"/>
    </location>
</feature>
<feature type="compositionally biased region" description="Gly residues" evidence="7">
    <location>
        <begin position="540"/>
        <end position="566"/>
    </location>
</feature>
<evidence type="ECO:0000256" key="5">
    <source>
        <dbReference type="ARBA" id="ARBA00022989"/>
    </source>
</evidence>
<evidence type="ECO:0000256" key="3">
    <source>
        <dbReference type="ARBA" id="ARBA00022475"/>
    </source>
</evidence>
<feature type="transmembrane region" description="Helical" evidence="8">
    <location>
        <begin position="20"/>
        <end position="44"/>
    </location>
</feature>
<feature type="transmembrane region" description="Helical" evidence="8">
    <location>
        <begin position="239"/>
        <end position="255"/>
    </location>
</feature>
<feature type="transmembrane region" description="Helical" evidence="8">
    <location>
        <begin position="275"/>
        <end position="297"/>
    </location>
</feature>
<keyword evidence="6 8" id="KW-0472">Membrane</keyword>
<dbReference type="NCBIfam" id="TIGR00711">
    <property type="entry name" value="efflux_EmrB"/>
    <property type="match status" value="1"/>
</dbReference>
<feature type="domain" description="Major facilitator superfamily (MFS) profile" evidence="9">
    <location>
        <begin position="22"/>
        <end position="506"/>
    </location>
</feature>
<comment type="subcellular location">
    <subcellularLocation>
        <location evidence="1">Cell membrane</location>
        <topology evidence="1">Multi-pass membrane protein</topology>
    </subcellularLocation>
</comment>
<dbReference type="RefSeq" id="WP_263128567.1">
    <property type="nucleotide sequence ID" value="NZ_CP106856.1"/>
</dbReference>
<feature type="transmembrane region" description="Helical" evidence="8">
    <location>
        <begin position="367"/>
        <end position="392"/>
    </location>
</feature>
<protein>
    <submittedName>
        <fullName evidence="10">MFS transporter</fullName>
    </submittedName>
</protein>
<dbReference type="Gene3D" id="1.20.1720.10">
    <property type="entry name" value="Multidrug resistance protein D"/>
    <property type="match status" value="1"/>
</dbReference>
<dbReference type="PRINTS" id="PR01036">
    <property type="entry name" value="TCRTETB"/>
</dbReference>
<gene>
    <name evidence="10" type="ORF">N9A08_04795</name>
</gene>
<feature type="region of interest" description="Disordered" evidence="7">
    <location>
        <begin position="538"/>
        <end position="594"/>
    </location>
</feature>
<dbReference type="Proteomes" id="UP001063368">
    <property type="component" value="Chromosome"/>
</dbReference>
<name>A0ABY6FUU4_9MICC</name>
<dbReference type="Pfam" id="PF07690">
    <property type="entry name" value="MFS_1"/>
    <property type="match status" value="1"/>
</dbReference>
<evidence type="ECO:0000256" key="8">
    <source>
        <dbReference type="SAM" id="Phobius"/>
    </source>
</evidence>
<evidence type="ECO:0000313" key="11">
    <source>
        <dbReference type="Proteomes" id="UP001063368"/>
    </source>
</evidence>
<feature type="transmembrane region" description="Helical" evidence="8">
    <location>
        <begin position="343"/>
        <end position="361"/>
    </location>
</feature>
<dbReference type="Gene3D" id="1.20.1250.20">
    <property type="entry name" value="MFS general substrate transporter like domains"/>
    <property type="match status" value="1"/>
</dbReference>
<feature type="transmembrane region" description="Helical" evidence="8">
    <location>
        <begin position="87"/>
        <end position="106"/>
    </location>
</feature>
<keyword evidence="5 8" id="KW-1133">Transmembrane helix</keyword>